<accession>J9FQH2</accession>
<dbReference type="SMART" id="SM00257">
    <property type="entry name" value="LysM"/>
    <property type="match status" value="2"/>
</dbReference>
<comment type="caution">
    <text evidence="6">The sequence shown here is derived from an EMBL/GenBank/DDBJ whole genome shotgun (WGS) entry which is preliminary data.</text>
</comment>
<dbReference type="InterPro" id="IPR036779">
    <property type="entry name" value="LysM_dom_sf"/>
</dbReference>
<evidence type="ECO:0000256" key="2">
    <source>
        <dbReference type="ARBA" id="ARBA00022638"/>
    </source>
</evidence>
<dbReference type="PROSITE" id="PS51782">
    <property type="entry name" value="LYSM"/>
    <property type="match status" value="1"/>
</dbReference>
<dbReference type="SUPFAM" id="SSF54106">
    <property type="entry name" value="LysM domain"/>
    <property type="match status" value="1"/>
</dbReference>
<gene>
    <name evidence="6" type="ORF">EVA_15167</name>
</gene>
<dbReference type="PANTHER" id="PTHR33308:SF9">
    <property type="entry name" value="PEPTIDOGLYCAN HYDROLASE FLGJ"/>
    <property type="match status" value="1"/>
</dbReference>
<reference evidence="6" key="1">
    <citation type="journal article" date="2012" name="PLoS ONE">
        <title>Gene sets for utilization of primary and secondary nutrition supplies in the distal gut of endangered iberian lynx.</title>
        <authorList>
            <person name="Alcaide M."/>
            <person name="Messina E."/>
            <person name="Richter M."/>
            <person name="Bargiela R."/>
            <person name="Peplies J."/>
            <person name="Huws S.A."/>
            <person name="Newbold C.J."/>
            <person name="Golyshin P.N."/>
            <person name="Simon M.A."/>
            <person name="Lopez G."/>
            <person name="Yakimov M.M."/>
            <person name="Ferrer M."/>
        </authorList>
    </citation>
    <scope>NUCLEOTIDE SEQUENCE</scope>
</reference>
<keyword evidence="2" id="KW-0081">Bacteriolytic enzyme</keyword>
<keyword evidence="1" id="KW-0929">Antimicrobial</keyword>
<feature type="domain" description="LysM" evidence="5">
    <location>
        <begin position="257"/>
        <end position="301"/>
    </location>
</feature>
<dbReference type="Gene3D" id="3.10.350.10">
    <property type="entry name" value="LysM domain"/>
    <property type="match status" value="1"/>
</dbReference>
<dbReference type="GO" id="GO:0004040">
    <property type="term" value="F:amidase activity"/>
    <property type="evidence" value="ECO:0007669"/>
    <property type="project" value="InterPro"/>
</dbReference>
<keyword evidence="3" id="KW-0378">Hydrolase</keyword>
<name>J9FQH2_9ZZZZ</name>
<dbReference type="InterPro" id="IPR002901">
    <property type="entry name" value="MGlyc_endo_b_GlcNAc-like_dom"/>
</dbReference>
<dbReference type="GO" id="GO:0031640">
    <property type="term" value="P:killing of cells of another organism"/>
    <property type="evidence" value="ECO:0007669"/>
    <property type="project" value="UniProtKB-KW"/>
</dbReference>
<dbReference type="Pfam" id="PF01476">
    <property type="entry name" value="LysM"/>
    <property type="match status" value="2"/>
</dbReference>
<dbReference type="GO" id="GO:0042742">
    <property type="term" value="P:defense response to bacterium"/>
    <property type="evidence" value="ECO:0007669"/>
    <property type="project" value="UniProtKB-KW"/>
</dbReference>
<dbReference type="CDD" id="cd00118">
    <property type="entry name" value="LysM"/>
    <property type="match status" value="1"/>
</dbReference>
<dbReference type="InterPro" id="IPR018392">
    <property type="entry name" value="LysM"/>
</dbReference>
<evidence type="ECO:0000256" key="3">
    <source>
        <dbReference type="ARBA" id="ARBA00022801"/>
    </source>
</evidence>
<sequence>MKLKLYLLWFIACLSLSTTAQPSLYKKYIDQYADMAVHQMKKYGIPASITLAQGLLESGAGTSRLAREGNNHFGIKCGGRWNGPYMLVTDDAPNEKFRVYKNAKESYEDHSKFLKNGQRYAFLFDLHLTDYKGWARGLKKAGYATNPRYAISLIEVIERYDLHEYDKGKHRHHKGERHKQAKKRKERFDRPIYRCNGQYYLVVHAGDSYTSLARMLKEKEEKLREYNDALPGQYLHPGDVVYLGKKQKKAAKELKRNYHIMEAGETLHAISQRYGIRLGSLCKMNPIKGNRIFKEGDRIRIR</sequence>
<dbReference type="SMART" id="SM00047">
    <property type="entry name" value="LYZ2"/>
    <property type="match status" value="1"/>
</dbReference>
<evidence type="ECO:0000313" key="6">
    <source>
        <dbReference type="EMBL" id="EJW96733.1"/>
    </source>
</evidence>
<dbReference type="EMBL" id="AMCI01005137">
    <property type="protein sequence ID" value="EJW96733.1"/>
    <property type="molecule type" value="Genomic_DNA"/>
</dbReference>
<dbReference type="InterPro" id="IPR051056">
    <property type="entry name" value="Glycosyl_Hydrolase_73"/>
</dbReference>
<dbReference type="PANTHER" id="PTHR33308">
    <property type="entry name" value="PEPTIDOGLYCAN HYDROLASE FLGJ"/>
    <property type="match status" value="1"/>
</dbReference>
<dbReference type="Gene3D" id="1.10.530.10">
    <property type="match status" value="1"/>
</dbReference>
<evidence type="ECO:0000259" key="5">
    <source>
        <dbReference type="PROSITE" id="PS51782"/>
    </source>
</evidence>
<dbReference type="AlphaFoldDB" id="J9FQH2"/>
<evidence type="ECO:0000256" key="4">
    <source>
        <dbReference type="ARBA" id="ARBA00032108"/>
    </source>
</evidence>
<proteinExistence type="predicted"/>
<dbReference type="Pfam" id="PF01832">
    <property type="entry name" value="Glucosaminidase"/>
    <property type="match status" value="1"/>
</dbReference>
<organism evidence="6">
    <name type="scientific">gut metagenome</name>
    <dbReference type="NCBI Taxonomy" id="749906"/>
    <lineage>
        <taxon>unclassified sequences</taxon>
        <taxon>metagenomes</taxon>
        <taxon>organismal metagenomes</taxon>
    </lineage>
</organism>
<protein>
    <recommendedName>
        <fullName evidence="4">Peptidoglycan hydrolase</fullName>
    </recommendedName>
</protein>
<evidence type="ECO:0000256" key="1">
    <source>
        <dbReference type="ARBA" id="ARBA00022529"/>
    </source>
</evidence>